<organism evidence="1 2">
    <name type="scientific">Lichenibacterium minor</name>
    <dbReference type="NCBI Taxonomy" id="2316528"/>
    <lineage>
        <taxon>Bacteria</taxon>
        <taxon>Pseudomonadati</taxon>
        <taxon>Pseudomonadota</taxon>
        <taxon>Alphaproteobacteria</taxon>
        <taxon>Hyphomicrobiales</taxon>
        <taxon>Lichenihabitantaceae</taxon>
        <taxon>Lichenibacterium</taxon>
    </lineage>
</organism>
<dbReference type="SUPFAM" id="SSF88723">
    <property type="entry name" value="PIN domain-like"/>
    <property type="match status" value="1"/>
</dbReference>
<dbReference type="InterPro" id="IPR029060">
    <property type="entry name" value="PIN-like_dom_sf"/>
</dbReference>
<dbReference type="OrthoDB" id="574461at2"/>
<reference evidence="1 2" key="1">
    <citation type="submission" date="2018-12" db="EMBL/GenBank/DDBJ databases">
        <authorList>
            <person name="Grouzdev D.S."/>
            <person name="Krutkina M.S."/>
        </authorList>
    </citation>
    <scope>NUCLEOTIDE SEQUENCE [LARGE SCALE GENOMIC DNA]</scope>
    <source>
        <strain evidence="1 2">RmlP026</strain>
    </source>
</reference>
<comment type="caution">
    <text evidence="1">The sequence shown here is derived from an EMBL/GenBank/DDBJ whole genome shotgun (WGS) entry which is preliminary data.</text>
</comment>
<dbReference type="Proteomes" id="UP000290759">
    <property type="component" value="Unassembled WGS sequence"/>
</dbReference>
<evidence type="ECO:0000313" key="2">
    <source>
        <dbReference type="Proteomes" id="UP000290759"/>
    </source>
</evidence>
<dbReference type="CDD" id="cd09854">
    <property type="entry name" value="PIN_VapC-like"/>
    <property type="match status" value="1"/>
</dbReference>
<evidence type="ECO:0000313" key="1">
    <source>
        <dbReference type="EMBL" id="RYC30465.1"/>
    </source>
</evidence>
<keyword evidence="2" id="KW-1185">Reference proteome</keyword>
<accession>A0A4Q2U6I3</accession>
<dbReference type="AlphaFoldDB" id="A0A4Q2U6I3"/>
<proteinExistence type="predicted"/>
<protein>
    <recommendedName>
        <fullName evidence="3">PIN domain-containing protein</fullName>
    </recommendedName>
</protein>
<dbReference type="RefSeq" id="WP_129228449.1">
    <property type="nucleotide sequence ID" value="NZ_QYBB01000025.1"/>
</dbReference>
<evidence type="ECO:0008006" key="3">
    <source>
        <dbReference type="Google" id="ProtNLM"/>
    </source>
</evidence>
<sequence length="174" mass="18368">MTAPRAAFDGRRAVAPQRGVPLVAVDANALDRTGSPRDALVDAFRAEVAAGRVRLFVPSGVLAEMRDPGAPAAVRDAALDLPPPPRAAPLTARQHIDRIRVRAIMRGDGRPGKHDADAAHLSEAAEAGCDAFLTRDGKILRKRDVLLQALPSGPRIATLDDFLSGLAPDRAGPR</sequence>
<dbReference type="EMBL" id="QYBB01000025">
    <property type="protein sequence ID" value="RYC30465.1"/>
    <property type="molecule type" value="Genomic_DNA"/>
</dbReference>
<name>A0A4Q2U6I3_9HYPH</name>
<reference evidence="1 2" key="2">
    <citation type="submission" date="2019-02" db="EMBL/GenBank/DDBJ databases">
        <title>'Lichenibacterium ramalinii' gen. nov. sp. nov., 'Lichenibacterium minor' gen. nov. sp. nov.</title>
        <authorList>
            <person name="Pankratov T."/>
        </authorList>
    </citation>
    <scope>NUCLEOTIDE SEQUENCE [LARGE SCALE GENOMIC DNA]</scope>
    <source>
        <strain evidence="1 2">RmlP026</strain>
    </source>
</reference>
<gene>
    <name evidence="1" type="ORF">D3273_18895</name>
</gene>